<reference evidence="1" key="2">
    <citation type="submission" date="2023-01" db="EMBL/GenBank/DDBJ databases">
        <title>Draft genome sequence of Algimonas porphyrae strain NBRC 108216.</title>
        <authorList>
            <person name="Sun Q."/>
            <person name="Mori K."/>
        </authorList>
    </citation>
    <scope>NUCLEOTIDE SEQUENCE</scope>
    <source>
        <strain evidence="1">NBRC 108216</strain>
    </source>
</reference>
<proteinExistence type="predicted"/>
<dbReference type="SUPFAM" id="SSF55729">
    <property type="entry name" value="Acyl-CoA N-acyltransferases (Nat)"/>
    <property type="match status" value="1"/>
</dbReference>
<dbReference type="Pfam" id="PF04339">
    <property type="entry name" value="FemAB_like"/>
    <property type="match status" value="1"/>
</dbReference>
<protein>
    <recommendedName>
        <fullName evidence="3">N-acetyltransferase</fullName>
    </recommendedName>
</protein>
<dbReference type="InterPro" id="IPR007434">
    <property type="entry name" value="FemAB-like"/>
</dbReference>
<evidence type="ECO:0008006" key="3">
    <source>
        <dbReference type="Google" id="ProtNLM"/>
    </source>
</evidence>
<comment type="caution">
    <text evidence="1">The sequence shown here is derived from an EMBL/GenBank/DDBJ whole genome shotgun (WGS) entry which is preliminary data.</text>
</comment>
<dbReference type="PANTHER" id="PTHR47017">
    <property type="entry name" value="ACYL-COA"/>
    <property type="match status" value="1"/>
</dbReference>
<dbReference type="EMBL" id="BSNJ01000004">
    <property type="protein sequence ID" value="GLQ21128.1"/>
    <property type="molecule type" value="Genomic_DNA"/>
</dbReference>
<evidence type="ECO:0000313" key="2">
    <source>
        <dbReference type="Proteomes" id="UP001161390"/>
    </source>
</evidence>
<dbReference type="RefSeq" id="WP_284372362.1">
    <property type="nucleotide sequence ID" value="NZ_BSNJ01000004.1"/>
</dbReference>
<dbReference type="Gene3D" id="3.40.630.30">
    <property type="match status" value="1"/>
</dbReference>
<sequence>MAEPEAPAITVRLLSRIDDVTADAWDALIPGAEKGVSHPFLTHRFLHALEASGCAQAETGWTPRHVWVEDPDGTPIAAAPLYAKSHSQGEYVFDHGWADALERAGIPYYPKLQCSVPFTPATGPRLLSQSQEGRIAALATMVQAAEQLGCSGAHLTFLTETDRAACDKVGLLHRTDRQFHFINRDYPDFDAFLASLSSRKRKNIRKERREAQDGVAIRRLTGDDLRPEHWDIFYQCYLDTGRRKWGSPYLNRDFFDRIHETMADEIVLVMAWMDGDPVAAALNFIGSEALYGRNWGALVHKPFLHFELCYYQAIEAGLEHGLPRIEAGAQGEHKLARGYEPVTTHSAHYLAHPGLADAVGDYLDRERKAVDWDVKALERHVPFRKDG</sequence>
<accession>A0ABQ5V2Q1</accession>
<reference evidence="1" key="1">
    <citation type="journal article" date="2014" name="Int. J. Syst. Evol. Microbiol.">
        <title>Complete genome of a new Firmicutes species belonging to the dominant human colonic microbiota ('Ruminococcus bicirculans') reveals two chromosomes and a selective capacity to utilize plant glucans.</title>
        <authorList>
            <consortium name="NISC Comparative Sequencing Program"/>
            <person name="Wegmann U."/>
            <person name="Louis P."/>
            <person name="Goesmann A."/>
            <person name="Henrissat B."/>
            <person name="Duncan S.H."/>
            <person name="Flint H.J."/>
        </authorList>
    </citation>
    <scope>NUCLEOTIDE SEQUENCE</scope>
    <source>
        <strain evidence="1">NBRC 108216</strain>
    </source>
</reference>
<keyword evidence="2" id="KW-1185">Reference proteome</keyword>
<dbReference type="InterPro" id="IPR016181">
    <property type="entry name" value="Acyl_CoA_acyltransferase"/>
</dbReference>
<dbReference type="PANTHER" id="PTHR47017:SF1">
    <property type="entry name" value="ACYL-COA"/>
    <property type="match status" value="1"/>
</dbReference>
<organism evidence="1 2">
    <name type="scientific">Algimonas porphyrae</name>
    <dbReference type="NCBI Taxonomy" id="1128113"/>
    <lineage>
        <taxon>Bacteria</taxon>
        <taxon>Pseudomonadati</taxon>
        <taxon>Pseudomonadota</taxon>
        <taxon>Alphaproteobacteria</taxon>
        <taxon>Maricaulales</taxon>
        <taxon>Robiginitomaculaceae</taxon>
        <taxon>Algimonas</taxon>
    </lineage>
</organism>
<evidence type="ECO:0000313" key="1">
    <source>
        <dbReference type="EMBL" id="GLQ21128.1"/>
    </source>
</evidence>
<dbReference type="Proteomes" id="UP001161390">
    <property type="component" value="Unassembled WGS sequence"/>
</dbReference>
<gene>
    <name evidence="1" type="ORF">GCM10007854_20830</name>
</gene>
<name>A0ABQ5V2Q1_9PROT</name>